<dbReference type="GO" id="GO:0055129">
    <property type="term" value="P:L-proline biosynthetic process"/>
    <property type="evidence" value="ECO:0007669"/>
    <property type="project" value="TreeGrafter"/>
</dbReference>
<keyword evidence="4" id="KW-0641">Proline biosynthesis</keyword>
<proteinExistence type="inferred from homology"/>
<comment type="pathway">
    <text evidence="4">Amino-acid biosynthesis; L-proline biosynthesis; L-proline from L-glutamate 5-semialdehyde: step 1/1.</text>
</comment>
<dbReference type="Pfam" id="PF03807">
    <property type="entry name" value="F420_oxidored"/>
    <property type="match status" value="1"/>
</dbReference>
<keyword evidence="3 4" id="KW-0560">Oxidoreductase</keyword>
<keyword evidence="2 4" id="KW-0521">NADP</keyword>
<dbReference type="AlphaFoldDB" id="A0AAV5GMC1"/>
<dbReference type="Gene3D" id="3.40.50.720">
    <property type="entry name" value="NAD(P)-binding Rossmann-like Domain"/>
    <property type="match status" value="1"/>
</dbReference>
<comment type="caution">
    <text evidence="8">The sequence shown here is derived from an EMBL/GenBank/DDBJ whole genome shotgun (WGS) entry which is preliminary data.</text>
</comment>
<feature type="domain" description="HNH nuclease" evidence="6">
    <location>
        <begin position="452"/>
        <end position="521"/>
    </location>
</feature>
<dbReference type="InterPro" id="IPR053790">
    <property type="entry name" value="P5CR-like_CS"/>
</dbReference>
<keyword evidence="9" id="KW-1185">Reference proteome</keyword>
<organism evidence="8 9">
    <name type="scientific">Rhodotorula paludigena</name>
    <dbReference type="NCBI Taxonomy" id="86838"/>
    <lineage>
        <taxon>Eukaryota</taxon>
        <taxon>Fungi</taxon>
        <taxon>Dikarya</taxon>
        <taxon>Basidiomycota</taxon>
        <taxon>Pucciniomycotina</taxon>
        <taxon>Microbotryomycetes</taxon>
        <taxon>Sporidiobolales</taxon>
        <taxon>Sporidiobolaceae</taxon>
        <taxon>Rhodotorula</taxon>
    </lineage>
</organism>
<dbReference type="Pfam" id="PF14748">
    <property type="entry name" value="P5CR_dimer"/>
    <property type="match status" value="1"/>
</dbReference>
<evidence type="ECO:0000256" key="4">
    <source>
        <dbReference type="RuleBase" id="RU003903"/>
    </source>
</evidence>
<evidence type="ECO:0000256" key="2">
    <source>
        <dbReference type="ARBA" id="ARBA00022857"/>
    </source>
</evidence>
<dbReference type="FunFam" id="1.10.3730.10:FF:000001">
    <property type="entry name" value="Pyrroline-5-carboxylate reductase"/>
    <property type="match status" value="1"/>
</dbReference>
<dbReference type="InterPro" id="IPR036291">
    <property type="entry name" value="NAD(P)-bd_dom_sf"/>
</dbReference>
<dbReference type="InterPro" id="IPR008927">
    <property type="entry name" value="6-PGluconate_DH-like_C_sf"/>
</dbReference>
<comment type="catalytic activity">
    <reaction evidence="4">
        <text>L-proline + NADP(+) = (S)-1-pyrroline-5-carboxylate + NADPH + 2 H(+)</text>
        <dbReference type="Rhea" id="RHEA:14109"/>
        <dbReference type="ChEBI" id="CHEBI:15378"/>
        <dbReference type="ChEBI" id="CHEBI:17388"/>
        <dbReference type="ChEBI" id="CHEBI:57783"/>
        <dbReference type="ChEBI" id="CHEBI:58349"/>
        <dbReference type="ChEBI" id="CHEBI:60039"/>
        <dbReference type="EC" id="1.5.1.2"/>
    </reaction>
</comment>
<evidence type="ECO:0000259" key="7">
    <source>
        <dbReference type="Pfam" id="PF14748"/>
    </source>
</evidence>
<evidence type="ECO:0000259" key="5">
    <source>
        <dbReference type="Pfam" id="PF03807"/>
    </source>
</evidence>
<reference evidence="8 9" key="1">
    <citation type="submission" date="2021-12" db="EMBL/GenBank/DDBJ databases">
        <title>High titer production of polyol ester of fatty acids by Rhodotorula paludigena BS15 towards product separation-free biomass refinery.</title>
        <authorList>
            <person name="Mano J."/>
            <person name="Ono H."/>
            <person name="Tanaka T."/>
            <person name="Naito K."/>
            <person name="Sushida H."/>
            <person name="Ike M."/>
            <person name="Tokuyasu K."/>
            <person name="Kitaoka M."/>
        </authorList>
    </citation>
    <scope>NUCLEOTIDE SEQUENCE [LARGE SCALE GENOMIC DNA]</scope>
    <source>
        <strain evidence="8 9">BS15</strain>
    </source>
</reference>
<dbReference type="PROSITE" id="PS00521">
    <property type="entry name" value="P5CR"/>
    <property type="match status" value="1"/>
</dbReference>
<dbReference type="InterPro" id="IPR028939">
    <property type="entry name" value="P5C_Rdtase_cat_N"/>
</dbReference>
<gene>
    <name evidence="8" type="ORF">Rhopal_004045-T1</name>
</gene>
<dbReference type="PANTHER" id="PTHR11645">
    <property type="entry name" value="PYRROLINE-5-CARBOXYLATE REDUCTASE"/>
    <property type="match status" value="1"/>
</dbReference>
<dbReference type="Gene3D" id="1.10.3730.10">
    <property type="entry name" value="ProC C-terminal domain-like"/>
    <property type="match status" value="1"/>
</dbReference>
<name>A0AAV5GMC1_9BASI</name>
<evidence type="ECO:0000256" key="1">
    <source>
        <dbReference type="ARBA" id="ARBA00005525"/>
    </source>
</evidence>
<dbReference type="EMBL" id="BQKY01000008">
    <property type="protein sequence ID" value="GJN91030.1"/>
    <property type="molecule type" value="Genomic_DNA"/>
</dbReference>
<accession>A0AAV5GMC1</accession>
<dbReference type="InterPro" id="IPR003615">
    <property type="entry name" value="HNH_nuc"/>
</dbReference>
<feature type="domain" description="Pyrroline-5-carboxylate reductase catalytic N-terminal" evidence="5">
    <location>
        <begin position="35"/>
        <end position="113"/>
    </location>
</feature>
<dbReference type="EC" id="1.5.1.2" evidence="4"/>
<dbReference type="Pfam" id="PF13391">
    <property type="entry name" value="HNH_2"/>
    <property type="match status" value="1"/>
</dbReference>
<dbReference type="Proteomes" id="UP001342314">
    <property type="component" value="Unassembled WGS sequence"/>
</dbReference>
<dbReference type="InterPro" id="IPR029036">
    <property type="entry name" value="P5CR_dimer"/>
</dbReference>
<dbReference type="GO" id="GO:0004735">
    <property type="term" value="F:pyrroline-5-carboxylate reductase activity"/>
    <property type="evidence" value="ECO:0007669"/>
    <property type="project" value="UniProtKB-EC"/>
</dbReference>
<dbReference type="SUPFAM" id="SSF48179">
    <property type="entry name" value="6-phosphogluconate dehydrogenase C-terminal domain-like"/>
    <property type="match status" value="1"/>
</dbReference>
<evidence type="ECO:0000256" key="3">
    <source>
        <dbReference type="ARBA" id="ARBA00023002"/>
    </source>
</evidence>
<evidence type="ECO:0000313" key="9">
    <source>
        <dbReference type="Proteomes" id="UP001342314"/>
    </source>
</evidence>
<feature type="domain" description="Pyrroline-5-carboxylate reductase dimerisation" evidence="7">
    <location>
        <begin position="179"/>
        <end position="268"/>
    </location>
</feature>
<dbReference type="InterPro" id="IPR000304">
    <property type="entry name" value="Pyrroline-COOH_reductase"/>
</dbReference>
<dbReference type="PANTHER" id="PTHR11645:SF0">
    <property type="entry name" value="PYRROLINE-5-CARBOXYLATE REDUCTASE 3"/>
    <property type="match status" value="1"/>
</dbReference>
<keyword evidence="4" id="KW-0028">Amino-acid biosynthesis</keyword>
<evidence type="ECO:0000313" key="8">
    <source>
        <dbReference type="EMBL" id="GJN91030.1"/>
    </source>
</evidence>
<evidence type="ECO:0000259" key="6">
    <source>
        <dbReference type="Pfam" id="PF13391"/>
    </source>
</evidence>
<dbReference type="NCBIfam" id="TIGR00112">
    <property type="entry name" value="proC"/>
    <property type="match status" value="1"/>
</dbReference>
<protein>
    <recommendedName>
        <fullName evidence="4">Pyrroline-5-carboxylate reductase</fullName>
        <ecNumber evidence="4">1.5.1.2</ecNumber>
    </recommendedName>
</protein>
<comment type="similarity">
    <text evidence="1 4">Belongs to the pyrroline-5-carboxylate reductase family.</text>
</comment>
<dbReference type="HAMAP" id="MF_01925">
    <property type="entry name" value="P5C_reductase"/>
    <property type="match status" value="1"/>
</dbReference>
<sequence length="707" mass="76683">MGVAVLSGVIHNLASASSSKHDSAETDQDALPDRFIATVNRAESAQKLRKTFDALGELGKRVEVRQSADNVQSVRESDVVLLCCKPYLASHVLQADGMAAALEGKLVVSILAGTTIAQMRAWVPDSCTVVRVMTNTPARIREGMVVISSLDEKAPQTPSYRDKLLALLTPIGRCRFMDEKHFDAVTAIAGSGPAFMFLLLEAMAAGGTMMGVPPAEALELAAQTMQGAARMVLETGTHPAVLKDSVTTPGGCTIAGLMSLEQDSVRGAAWLTSDDPPESRFRQAARVFRKKYSKLCEGRCAAPTSSFFDNLLREWATLATPARPSYDLVLGKSNLTAAKMLLYRSYAKSDASGLVSPLDEISRALRNLKFGCQLTEENIKAHLDLLHTAAQIFDGGNNDQASVSSLHSSDRSNASSALFDDQVPDNLQAFVYLANLSAASACGIAEERLLITNAFRESNFQAAHIIPHGPSKLYLLFAVKVGIMTLLALNIFPPDFSINSPENLFYLENEFHNLFDKDAILILPHRPFLLSVLKHVYTSNGNLESAQKPLHDLLNNLAAPYTVETLPYTVYALRPSSVKGTNVIDYPAGADFGKQFASMADGLFRSEAGEPLGHRTFSRTVQQTSPIAFIINGANKIIVALQKEDFNLPPAVVEDALLCVSIVYHLICNAAPHGKMFERALLVASLANAKAHTRLKRKHEREDAAFR</sequence>
<dbReference type="SUPFAM" id="SSF51735">
    <property type="entry name" value="NAD(P)-binding Rossmann-fold domains"/>
    <property type="match status" value="1"/>
</dbReference>